<organism evidence="1 2">
    <name type="scientific">Niastella caeni</name>
    <dbReference type="NCBI Taxonomy" id="2569763"/>
    <lineage>
        <taxon>Bacteria</taxon>
        <taxon>Pseudomonadati</taxon>
        <taxon>Bacteroidota</taxon>
        <taxon>Chitinophagia</taxon>
        <taxon>Chitinophagales</taxon>
        <taxon>Chitinophagaceae</taxon>
        <taxon>Niastella</taxon>
    </lineage>
</organism>
<name>A0A4S8HGX9_9BACT</name>
<dbReference type="EMBL" id="STFF01000008">
    <property type="protein sequence ID" value="THU34233.1"/>
    <property type="molecule type" value="Genomic_DNA"/>
</dbReference>
<sequence length="79" mass="8869">MATLSLNNAKHPAPKWFRKTKKAIQILTVAANVMVAQWGFQDQLLTTKLQLWCTIGIAAVLDAFETLLKDDGEDEQKQI</sequence>
<dbReference type="RefSeq" id="WP_136579849.1">
    <property type="nucleotide sequence ID" value="NZ_STFF01000008.1"/>
</dbReference>
<proteinExistence type="predicted"/>
<evidence type="ECO:0000313" key="2">
    <source>
        <dbReference type="Proteomes" id="UP000306918"/>
    </source>
</evidence>
<comment type="caution">
    <text evidence="1">The sequence shown here is derived from an EMBL/GenBank/DDBJ whole genome shotgun (WGS) entry which is preliminary data.</text>
</comment>
<protein>
    <submittedName>
        <fullName evidence="1">Uncharacterized protein</fullName>
    </submittedName>
</protein>
<accession>A0A4S8HGX9</accession>
<dbReference type="AlphaFoldDB" id="A0A4S8HGX9"/>
<dbReference type="Proteomes" id="UP000306918">
    <property type="component" value="Unassembled WGS sequence"/>
</dbReference>
<gene>
    <name evidence="1" type="ORF">FAM09_24760</name>
</gene>
<reference evidence="1 2" key="1">
    <citation type="submission" date="2019-04" db="EMBL/GenBank/DDBJ databases">
        <title>Niastella caeni sp. nov., isolated from activated sludge.</title>
        <authorList>
            <person name="Sheng M."/>
        </authorList>
    </citation>
    <scope>NUCLEOTIDE SEQUENCE [LARGE SCALE GENOMIC DNA]</scope>
    <source>
        <strain evidence="1 2">HX-2-15</strain>
    </source>
</reference>
<keyword evidence="2" id="KW-1185">Reference proteome</keyword>
<evidence type="ECO:0000313" key="1">
    <source>
        <dbReference type="EMBL" id="THU34233.1"/>
    </source>
</evidence>